<dbReference type="GO" id="GO:0016020">
    <property type="term" value="C:membrane"/>
    <property type="evidence" value="ECO:0007669"/>
    <property type="project" value="TreeGrafter"/>
</dbReference>
<evidence type="ECO:0000313" key="4">
    <source>
        <dbReference type="EMBL" id="MBK9298627.1"/>
    </source>
</evidence>
<feature type="transmembrane region" description="Helical" evidence="2">
    <location>
        <begin position="339"/>
        <end position="358"/>
    </location>
</feature>
<dbReference type="GO" id="GO:0009103">
    <property type="term" value="P:lipopolysaccharide biosynthetic process"/>
    <property type="evidence" value="ECO:0007669"/>
    <property type="project" value="TreeGrafter"/>
</dbReference>
<organism evidence="4 5">
    <name type="scientific">Candidatus Neomicrothrix subdominans</name>
    <dbReference type="NCBI Taxonomy" id="2954438"/>
    <lineage>
        <taxon>Bacteria</taxon>
        <taxon>Bacillati</taxon>
        <taxon>Actinomycetota</taxon>
        <taxon>Acidimicrobiia</taxon>
        <taxon>Acidimicrobiales</taxon>
        <taxon>Microthrixaceae</taxon>
        <taxon>Candidatus Neomicrothrix</taxon>
    </lineage>
</organism>
<dbReference type="GO" id="GO:0016747">
    <property type="term" value="F:acyltransferase activity, transferring groups other than amino-acyl groups"/>
    <property type="evidence" value="ECO:0007669"/>
    <property type="project" value="InterPro"/>
</dbReference>
<name>A0A936NGR7_9ACTN</name>
<keyword evidence="2" id="KW-0472">Membrane</keyword>
<evidence type="ECO:0000256" key="1">
    <source>
        <dbReference type="SAM" id="MobiDB-lite"/>
    </source>
</evidence>
<keyword evidence="2" id="KW-0812">Transmembrane</keyword>
<feature type="transmembrane region" description="Helical" evidence="2">
    <location>
        <begin position="246"/>
        <end position="266"/>
    </location>
</feature>
<feature type="region of interest" description="Disordered" evidence="1">
    <location>
        <begin position="410"/>
        <end position="452"/>
    </location>
</feature>
<keyword evidence="4" id="KW-0012">Acyltransferase</keyword>
<feature type="transmembrane region" description="Helical" evidence="2">
    <location>
        <begin position="118"/>
        <end position="136"/>
    </location>
</feature>
<feature type="transmembrane region" description="Helical" evidence="2">
    <location>
        <begin position="378"/>
        <end position="400"/>
    </location>
</feature>
<gene>
    <name evidence="4" type="ORF">IPN02_17735</name>
</gene>
<proteinExistence type="predicted"/>
<feature type="transmembrane region" description="Helical" evidence="2">
    <location>
        <begin position="46"/>
        <end position="65"/>
    </location>
</feature>
<protein>
    <submittedName>
        <fullName evidence="4">Acyltransferase</fullName>
    </submittedName>
</protein>
<dbReference type="AlphaFoldDB" id="A0A936NGR7"/>
<accession>A0A936NGR7</accession>
<evidence type="ECO:0000256" key="2">
    <source>
        <dbReference type="SAM" id="Phobius"/>
    </source>
</evidence>
<keyword evidence="2" id="KW-1133">Transmembrane helix</keyword>
<feature type="transmembrane region" description="Helical" evidence="2">
    <location>
        <begin position="206"/>
        <end position="226"/>
    </location>
</feature>
<feature type="transmembrane region" description="Helical" evidence="2">
    <location>
        <begin position="311"/>
        <end position="327"/>
    </location>
</feature>
<feature type="transmembrane region" description="Helical" evidence="2">
    <location>
        <begin position="278"/>
        <end position="299"/>
    </location>
</feature>
<dbReference type="PANTHER" id="PTHR23028">
    <property type="entry name" value="ACETYLTRANSFERASE"/>
    <property type="match status" value="1"/>
</dbReference>
<keyword evidence="4" id="KW-0808">Transferase</keyword>
<dbReference type="Proteomes" id="UP000727993">
    <property type="component" value="Unassembled WGS sequence"/>
</dbReference>
<sequence>MTSTVERPPAQGAGGAGGAGTTDSSAAGITGRPVISRTYYPGLNGLRFVSAFLVICTHTLGVFHTSLGASDQFVQHIGHMSVGTFFALSGFLLFRPFIEATLDDTPFPNLRNYAIGRLLRLVPLYWVALFFYITVFPDVELPTNAIGWVALFGFGQIYVPGGEFWAIFAAWTLGVEMAFYLVLPLLALLYRRVAQAFGTSVRDRMIGVYVMVGAQVVFSLVVKVLIITFRDTTHPSLVWMPSMLDWFAVGMFFSALAAAQARGVPLPGWIRWMSDRPWFCWGSVVGVVWVAVQLRYYFIYFPTMGQSLARHGAHGLGAGLLLLPLTLGDQNKGAIRALMRSWVFASLGAISYGLYLWHPGFVKLFFRMGLEGEVPRSRWWQLVFVLAASIVVATVTYWGVERPAMDLNPSRRRRRAEARRAAVGRSEPEPVSAAPEPLAGPTEAAPDPTEGR</sequence>
<feature type="transmembrane region" description="Helical" evidence="2">
    <location>
        <begin position="77"/>
        <end position="98"/>
    </location>
</feature>
<feature type="domain" description="Acyltransferase 3" evidence="3">
    <location>
        <begin position="41"/>
        <end position="398"/>
    </location>
</feature>
<dbReference type="Pfam" id="PF01757">
    <property type="entry name" value="Acyl_transf_3"/>
    <property type="match status" value="1"/>
</dbReference>
<reference evidence="4 5" key="1">
    <citation type="submission" date="2020-10" db="EMBL/GenBank/DDBJ databases">
        <title>Connecting structure to function with the recovery of over 1000 high-quality activated sludge metagenome-assembled genomes encoding full-length rRNA genes using long-read sequencing.</title>
        <authorList>
            <person name="Singleton C.M."/>
            <person name="Petriglieri F."/>
            <person name="Kristensen J.M."/>
            <person name="Kirkegaard R.H."/>
            <person name="Michaelsen T.Y."/>
            <person name="Andersen M.H."/>
            <person name="Karst S.M."/>
            <person name="Dueholm M.S."/>
            <person name="Nielsen P.H."/>
            <person name="Albertsen M."/>
        </authorList>
    </citation>
    <scope>NUCLEOTIDE SEQUENCE [LARGE SCALE GENOMIC DNA]</scope>
    <source>
        <strain evidence="4">Lyne_18-Q3-R50-59_MAXAC.006</strain>
    </source>
</reference>
<evidence type="ECO:0000313" key="5">
    <source>
        <dbReference type="Proteomes" id="UP000727993"/>
    </source>
</evidence>
<evidence type="ECO:0000259" key="3">
    <source>
        <dbReference type="Pfam" id="PF01757"/>
    </source>
</evidence>
<dbReference type="EMBL" id="JADJZA010000010">
    <property type="protein sequence ID" value="MBK9298627.1"/>
    <property type="molecule type" value="Genomic_DNA"/>
</dbReference>
<dbReference type="InterPro" id="IPR050879">
    <property type="entry name" value="Acyltransferase_3"/>
</dbReference>
<feature type="region of interest" description="Disordered" evidence="1">
    <location>
        <begin position="1"/>
        <end position="25"/>
    </location>
</feature>
<dbReference type="InterPro" id="IPR002656">
    <property type="entry name" value="Acyl_transf_3_dom"/>
</dbReference>
<comment type="caution">
    <text evidence="4">The sequence shown here is derived from an EMBL/GenBank/DDBJ whole genome shotgun (WGS) entry which is preliminary data.</text>
</comment>
<dbReference type="PANTHER" id="PTHR23028:SF53">
    <property type="entry name" value="ACYL_TRANSF_3 DOMAIN-CONTAINING PROTEIN"/>
    <property type="match status" value="1"/>
</dbReference>